<feature type="domain" description="N-end rule aminoacyl transferase C-terminal" evidence="6">
    <location>
        <begin position="105"/>
        <end position="222"/>
    </location>
</feature>
<evidence type="ECO:0000313" key="8">
    <source>
        <dbReference type="Proteomes" id="UP000094936"/>
    </source>
</evidence>
<sequence length="229" mass="26645">MIKKSIQLGIMPPSPCSYLPGQTESVAIVMDADVHCTDAYQILLESGFRRSGNSIYRPQCLHCQACQSLRISVPDFEPTKSQKRQLSQLKRLRTELKPNLDEAWFPLYKKYIEARHRNGSMYPADRQDFSSFIESDWMQTGYLHLYQEEKLIAVAVTDISERGYSALYSFFEPHHKWSLGSLCVLAQLNHARENTIHWLYLGFQIDGCEAMNYKSRFKPHQRFVAGKWR</sequence>
<dbReference type="InterPro" id="IPR016181">
    <property type="entry name" value="Acyl_CoA_acyltransferase"/>
</dbReference>
<comment type="subcellular location">
    <subcellularLocation>
        <location evidence="4">Cytoplasm</location>
    </subcellularLocation>
</comment>
<dbReference type="SUPFAM" id="SSF55729">
    <property type="entry name" value="Acyl-CoA N-acyltransferases (Nat)"/>
    <property type="match status" value="1"/>
</dbReference>
<keyword evidence="3 4" id="KW-0012">Acyltransferase</keyword>
<comment type="similarity">
    <text evidence="4">Belongs to the R-transferase family. Bpt subfamily.</text>
</comment>
<dbReference type="EC" id="2.3.2.29" evidence="4"/>
<evidence type="ECO:0000256" key="3">
    <source>
        <dbReference type="ARBA" id="ARBA00023315"/>
    </source>
</evidence>
<dbReference type="STRING" id="1080227.A8L45_06890"/>
<organism evidence="7 8">
    <name type="scientific">Veronia pacifica</name>
    <dbReference type="NCBI Taxonomy" id="1080227"/>
    <lineage>
        <taxon>Bacteria</taxon>
        <taxon>Pseudomonadati</taxon>
        <taxon>Pseudomonadota</taxon>
        <taxon>Gammaproteobacteria</taxon>
        <taxon>Vibrionales</taxon>
        <taxon>Vibrionaceae</taxon>
        <taxon>Veronia</taxon>
    </lineage>
</organism>
<evidence type="ECO:0000259" key="5">
    <source>
        <dbReference type="Pfam" id="PF04376"/>
    </source>
</evidence>
<evidence type="ECO:0000256" key="4">
    <source>
        <dbReference type="HAMAP-Rule" id="MF_00689"/>
    </source>
</evidence>
<dbReference type="PANTHER" id="PTHR21367:SF1">
    <property type="entry name" value="ARGINYL-TRNA--PROTEIN TRANSFERASE 1"/>
    <property type="match status" value="1"/>
</dbReference>
<dbReference type="GO" id="GO:0071596">
    <property type="term" value="P:ubiquitin-dependent protein catabolic process via the N-end rule pathway"/>
    <property type="evidence" value="ECO:0007669"/>
    <property type="project" value="InterPro"/>
</dbReference>
<evidence type="ECO:0000313" key="7">
    <source>
        <dbReference type="EMBL" id="ODA34267.1"/>
    </source>
</evidence>
<dbReference type="Pfam" id="PF04376">
    <property type="entry name" value="ATE_N"/>
    <property type="match status" value="1"/>
</dbReference>
<comment type="caution">
    <text evidence="7">The sequence shown here is derived from an EMBL/GenBank/DDBJ whole genome shotgun (WGS) entry which is preliminary data.</text>
</comment>
<dbReference type="PIRSF" id="PIRSF037208">
    <property type="entry name" value="ATE_pro_prd"/>
    <property type="match status" value="1"/>
</dbReference>
<reference evidence="7 8" key="1">
    <citation type="submission" date="2016-05" db="EMBL/GenBank/DDBJ databases">
        <title>Genomic Taxonomy of the Vibrionaceae.</title>
        <authorList>
            <person name="Gomez-Gil B."/>
            <person name="Enciso-Ibarra J."/>
        </authorList>
    </citation>
    <scope>NUCLEOTIDE SEQUENCE [LARGE SCALE GENOMIC DNA]</scope>
    <source>
        <strain evidence="7 8">CAIM 1920</strain>
    </source>
</reference>
<dbReference type="NCBIfam" id="NF002346">
    <property type="entry name" value="PRK01305.2-3"/>
    <property type="match status" value="1"/>
</dbReference>
<dbReference type="OrthoDB" id="9782022at2"/>
<gene>
    <name evidence="4" type="primary">bpt</name>
    <name evidence="7" type="ORF">A8L45_06890</name>
</gene>
<dbReference type="RefSeq" id="WP_068900578.1">
    <property type="nucleotide sequence ID" value="NZ_JBHUIF010000009.1"/>
</dbReference>
<dbReference type="GO" id="GO:0005737">
    <property type="term" value="C:cytoplasm"/>
    <property type="evidence" value="ECO:0007669"/>
    <property type="project" value="UniProtKB-SubCell"/>
</dbReference>
<dbReference type="InterPro" id="IPR007472">
    <property type="entry name" value="N-end_Aminoacyl_Trfase_C"/>
</dbReference>
<dbReference type="Pfam" id="PF04377">
    <property type="entry name" value="ATE_C"/>
    <property type="match status" value="1"/>
</dbReference>
<dbReference type="InterPro" id="IPR017138">
    <property type="entry name" value="Asp_Glu_LeuTrfase"/>
</dbReference>
<dbReference type="Proteomes" id="UP000094936">
    <property type="component" value="Unassembled WGS sequence"/>
</dbReference>
<comment type="function">
    <text evidence="4">Functions in the N-end rule pathway of protein degradation where it conjugates Leu from its aminoacyl-tRNA to the N-termini of proteins containing an N-terminal aspartate or glutamate.</text>
</comment>
<evidence type="ECO:0000256" key="2">
    <source>
        <dbReference type="ARBA" id="ARBA00022679"/>
    </source>
</evidence>
<comment type="catalytic activity">
    <reaction evidence="4">
        <text>N-terminal L-aspartyl-[protein] + L-leucyl-tRNA(Leu) = N-terminal L-leucyl-L-aspartyl-[protein] + tRNA(Leu) + H(+)</text>
        <dbReference type="Rhea" id="RHEA:50420"/>
        <dbReference type="Rhea" id="RHEA-COMP:9613"/>
        <dbReference type="Rhea" id="RHEA-COMP:9622"/>
        <dbReference type="Rhea" id="RHEA-COMP:12669"/>
        <dbReference type="Rhea" id="RHEA-COMP:12674"/>
        <dbReference type="ChEBI" id="CHEBI:15378"/>
        <dbReference type="ChEBI" id="CHEBI:64720"/>
        <dbReference type="ChEBI" id="CHEBI:78442"/>
        <dbReference type="ChEBI" id="CHEBI:78494"/>
        <dbReference type="ChEBI" id="CHEBI:133042"/>
        <dbReference type="EC" id="2.3.2.29"/>
    </reaction>
</comment>
<dbReference type="InterPro" id="IPR030700">
    <property type="entry name" value="N-end_Aminoacyl_Trfase"/>
</dbReference>
<dbReference type="HAMAP" id="MF_00689">
    <property type="entry name" value="Bpt"/>
    <property type="match status" value="1"/>
</dbReference>
<protein>
    <recommendedName>
        <fullName evidence="4">Aspartate/glutamate leucyltransferase</fullName>
        <ecNumber evidence="4">2.3.2.29</ecNumber>
    </recommendedName>
</protein>
<dbReference type="EMBL" id="LYBM01000009">
    <property type="protein sequence ID" value="ODA34267.1"/>
    <property type="molecule type" value="Genomic_DNA"/>
</dbReference>
<proteinExistence type="inferred from homology"/>
<evidence type="ECO:0000256" key="1">
    <source>
        <dbReference type="ARBA" id="ARBA00022490"/>
    </source>
</evidence>
<dbReference type="GO" id="GO:0008914">
    <property type="term" value="F:leucyl-tRNA--protein transferase activity"/>
    <property type="evidence" value="ECO:0007669"/>
    <property type="project" value="UniProtKB-UniRule"/>
</dbReference>
<keyword evidence="2 4" id="KW-0808">Transferase</keyword>
<name>A0A1C3ELY7_9GAMM</name>
<comment type="catalytic activity">
    <reaction evidence="4">
        <text>N-terminal L-glutamyl-[protein] + L-leucyl-tRNA(Leu) = N-terminal L-leucyl-L-glutamyl-[protein] + tRNA(Leu) + H(+)</text>
        <dbReference type="Rhea" id="RHEA:50412"/>
        <dbReference type="Rhea" id="RHEA-COMP:9613"/>
        <dbReference type="Rhea" id="RHEA-COMP:9622"/>
        <dbReference type="Rhea" id="RHEA-COMP:12664"/>
        <dbReference type="Rhea" id="RHEA-COMP:12668"/>
        <dbReference type="ChEBI" id="CHEBI:15378"/>
        <dbReference type="ChEBI" id="CHEBI:64721"/>
        <dbReference type="ChEBI" id="CHEBI:78442"/>
        <dbReference type="ChEBI" id="CHEBI:78494"/>
        <dbReference type="ChEBI" id="CHEBI:133041"/>
        <dbReference type="EC" id="2.3.2.29"/>
    </reaction>
</comment>
<accession>A0A1C3ELY7</accession>
<dbReference type="InterPro" id="IPR007471">
    <property type="entry name" value="N-end_Aminoacyl_Trfase_N"/>
</dbReference>
<keyword evidence="1 4" id="KW-0963">Cytoplasm</keyword>
<evidence type="ECO:0000259" key="6">
    <source>
        <dbReference type="Pfam" id="PF04377"/>
    </source>
</evidence>
<feature type="domain" description="N-end aminoacyl transferase N-terminal" evidence="5">
    <location>
        <begin position="14"/>
        <end position="84"/>
    </location>
</feature>
<keyword evidence="8" id="KW-1185">Reference proteome</keyword>
<dbReference type="AlphaFoldDB" id="A0A1C3ELY7"/>
<dbReference type="GO" id="GO:0004057">
    <property type="term" value="F:arginyl-tRNA--protein transferase activity"/>
    <property type="evidence" value="ECO:0007669"/>
    <property type="project" value="InterPro"/>
</dbReference>
<dbReference type="PANTHER" id="PTHR21367">
    <property type="entry name" value="ARGININE-TRNA-PROTEIN TRANSFERASE 1"/>
    <property type="match status" value="1"/>
</dbReference>
<dbReference type="NCBIfam" id="NF002345">
    <property type="entry name" value="PRK01305.2-2"/>
    <property type="match status" value="1"/>
</dbReference>